<dbReference type="InterPro" id="IPR036237">
    <property type="entry name" value="Xyl_isomerase-like_sf"/>
</dbReference>
<evidence type="ECO:0000313" key="2">
    <source>
        <dbReference type="EMBL" id="KRG47908.1"/>
    </source>
</evidence>
<name>A0A0R0B314_9GAMM</name>
<dbReference type="Proteomes" id="UP000051757">
    <property type="component" value="Unassembled WGS sequence"/>
</dbReference>
<evidence type="ECO:0000256" key="1">
    <source>
        <dbReference type="HAMAP-Rule" id="MF_00697"/>
    </source>
</evidence>
<dbReference type="NCBIfam" id="NF003818">
    <property type="entry name" value="PRK05409.1"/>
    <property type="match status" value="1"/>
</dbReference>
<gene>
    <name evidence="2" type="ORF">ARC23_18295</name>
</gene>
<organism evidence="2 3">
    <name type="scientific">Stenotrophomonas beteli</name>
    <dbReference type="NCBI Taxonomy" id="3384461"/>
    <lineage>
        <taxon>Bacteria</taxon>
        <taxon>Pseudomonadati</taxon>
        <taxon>Pseudomonadota</taxon>
        <taxon>Gammaproteobacteria</taxon>
        <taxon>Lysobacterales</taxon>
        <taxon>Lysobacteraceae</taxon>
        <taxon>Stenotrophomonas</taxon>
        <taxon>Stenotrophomonas maltophilia group</taxon>
    </lineage>
</organism>
<comment type="similarity">
    <text evidence="1">Belongs to the UPF0276 family.</text>
</comment>
<dbReference type="HAMAP" id="MF_00697">
    <property type="entry name" value="UPF0276"/>
    <property type="match status" value="1"/>
</dbReference>
<protein>
    <recommendedName>
        <fullName evidence="1">UPF0276 protein ARC23_18295</fullName>
    </recommendedName>
</protein>
<dbReference type="AlphaFoldDB" id="A0A0R0B314"/>
<dbReference type="PANTHER" id="PTHR42194:SF1">
    <property type="entry name" value="UPF0276 PROTEIN HI_1600"/>
    <property type="match status" value="1"/>
</dbReference>
<sequence length="291" mass="31734">MASTDVRASLVHPRSPLPAAAAGLGLRRALLQDLRDAPAGDFDFLECAPENWIHVGGPAGDALAELAQRHPLSCHGLSLSLGGSAPLDTQLLEQVGRFLEKHRVPLYSEHLSYCSDDGHLYDLLPIPFTDEAVHHTAARIRKVQDLLGRRIAVENVSYYLAPEPAMDELAFTNAVLAEADCDLLLDVNNVYVNACNHGYDADTFIAGLPAQRIVCLHVAGHLDEAPDLKIDTHGSAVIDPVWELLARTYARVGPRPTLLERDFNFPPYAELQGELQTIRRLQATHTGTAHG</sequence>
<dbReference type="OrthoDB" id="9763101at2"/>
<evidence type="ECO:0000313" key="3">
    <source>
        <dbReference type="Proteomes" id="UP000051757"/>
    </source>
</evidence>
<dbReference type="EMBL" id="LLXV01000072">
    <property type="protein sequence ID" value="KRG47908.1"/>
    <property type="molecule type" value="Genomic_DNA"/>
</dbReference>
<keyword evidence="3" id="KW-1185">Reference proteome</keyword>
<dbReference type="PANTHER" id="PTHR42194">
    <property type="entry name" value="UPF0276 PROTEIN HI_1600"/>
    <property type="match status" value="1"/>
</dbReference>
<accession>A0A0R0B314</accession>
<proteinExistence type="inferred from homology"/>
<dbReference type="SUPFAM" id="SSF51658">
    <property type="entry name" value="Xylose isomerase-like"/>
    <property type="match status" value="1"/>
</dbReference>
<dbReference type="InterPro" id="IPR007801">
    <property type="entry name" value="MbnB/TglH/ChrH"/>
</dbReference>
<reference evidence="2 3" key="1">
    <citation type="journal article" date="2016" name="Front. Microbiol.">
        <title>Genome Sequence of Type Strains of Genus Stenotrophomonas.</title>
        <authorList>
            <person name="Patil P.P."/>
            <person name="Midha S."/>
            <person name="Kumar S."/>
            <person name="Patil P.B."/>
        </authorList>
    </citation>
    <scope>NUCLEOTIDE SEQUENCE [LARGE SCALE GENOMIC DNA]</scope>
    <source>
        <strain evidence="2 3">LMG 978</strain>
    </source>
</reference>
<dbReference type="Gene3D" id="3.20.20.150">
    <property type="entry name" value="Divalent-metal-dependent TIM barrel enzymes"/>
    <property type="match status" value="1"/>
</dbReference>
<comment type="caution">
    <text evidence="2">The sequence shown here is derived from an EMBL/GenBank/DDBJ whole genome shotgun (WGS) entry which is preliminary data.</text>
</comment>
<dbReference type="Pfam" id="PF05114">
    <property type="entry name" value="MbnB_TglH_ChrH"/>
    <property type="match status" value="1"/>
</dbReference>